<dbReference type="GO" id="GO:0062129">
    <property type="term" value="C:chitin-based extracellular matrix"/>
    <property type="evidence" value="ECO:0007669"/>
    <property type="project" value="TreeGrafter"/>
</dbReference>
<evidence type="ECO:0000256" key="1">
    <source>
        <dbReference type="ARBA" id="ARBA00022460"/>
    </source>
</evidence>
<feature type="signal peptide" evidence="4">
    <location>
        <begin position="1"/>
        <end position="18"/>
    </location>
</feature>
<dbReference type="InParanoid" id="A0A1V9XG32"/>
<dbReference type="GO" id="GO:0008010">
    <property type="term" value="F:structural constituent of chitin-based larval cuticle"/>
    <property type="evidence" value="ECO:0007669"/>
    <property type="project" value="TreeGrafter"/>
</dbReference>
<feature type="chain" id="PRO_5011963725" evidence="4">
    <location>
        <begin position="19"/>
        <end position="187"/>
    </location>
</feature>
<dbReference type="PANTHER" id="PTHR10380:SF235">
    <property type="entry name" value="CUTICULAR PROTEIN 73D, ISOFORM B"/>
    <property type="match status" value="1"/>
</dbReference>
<gene>
    <name evidence="5" type="ORF">BIW11_10466</name>
</gene>
<dbReference type="OrthoDB" id="6628116at2759"/>
<evidence type="ECO:0000256" key="3">
    <source>
        <dbReference type="SAM" id="MobiDB-lite"/>
    </source>
</evidence>
<keyword evidence="4" id="KW-0732">Signal</keyword>
<sequence>MKFLSVIAMVAMSVVVSGQLQSQPVALRRSPAPAAGINNVVNNGAYTPNQAYAPTPFEYAYASEDPEGSHSATQSGDAEGRMQGSYTITLADGRQRTVNYVADENGYRAEITTNELGTENRNPADVLFSSSAITGQQAAIQYGPPAPQRQVVATRPSQLEVPLRQPNSQVALPSYGTFAGVNVARRV</sequence>
<dbReference type="Pfam" id="PF00379">
    <property type="entry name" value="Chitin_bind_4"/>
    <property type="match status" value="1"/>
</dbReference>
<reference evidence="5 6" key="1">
    <citation type="journal article" date="2017" name="Gigascience">
        <title>Draft genome of the honey bee ectoparasitic mite, Tropilaelaps mercedesae, is shaped by the parasitic life history.</title>
        <authorList>
            <person name="Dong X."/>
            <person name="Armstrong S.D."/>
            <person name="Xia D."/>
            <person name="Makepeace B.L."/>
            <person name="Darby A.C."/>
            <person name="Kadowaki T."/>
        </authorList>
    </citation>
    <scope>NUCLEOTIDE SEQUENCE [LARGE SCALE GENOMIC DNA]</scope>
    <source>
        <strain evidence="5">Wuxi-XJTLU</strain>
    </source>
</reference>
<dbReference type="InterPro" id="IPR000618">
    <property type="entry name" value="Insect_cuticle"/>
</dbReference>
<feature type="region of interest" description="Disordered" evidence="3">
    <location>
        <begin position="61"/>
        <end position="81"/>
    </location>
</feature>
<evidence type="ECO:0000313" key="5">
    <source>
        <dbReference type="EMBL" id="OQR72312.1"/>
    </source>
</evidence>
<evidence type="ECO:0000313" key="6">
    <source>
        <dbReference type="Proteomes" id="UP000192247"/>
    </source>
</evidence>
<accession>A0A1V9XG32</accession>
<dbReference type="PROSITE" id="PS00233">
    <property type="entry name" value="CHIT_BIND_RR_1"/>
    <property type="match status" value="1"/>
</dbReference>
<name>A0A1V9XG32_9ACAR</name>
<dbReference type="PANTHER" id="PTHR10380">
    <property type="entry name" value="CUTICLE PROTEIN"/>
    <property type="match status" value="1"/>
</dbReference>
<protein>
    <submittedName>
        <fullName evidence="5">Cuticle protein 10.9-like</fullName>
    </submittedName>
</protein>
<organism evidence="5 6">
    <name type="scientific">Tropilaelaps mercedesae</name>
    <dbReference type="NCBI Taxonomy" id="418985"/>
    <lineage>
        <taxon>Eukaryota</taxon>
        <taxon>Metazoa</taxon>
        <taxon>Ecdysozoa</taxon>
        <taxon>Arthropoda</taxon>
        <taxon>Chelicerata</taxon>
        <taxon>Arachnida</taxon>
        <taxon>Acari</taxon>
        <taxon>Parasitiformes</taxon>
        <taxon>Mesostigmata</taxon>
        <taxon>Gamasina</taxon>
        <taxon>Dermanyssoidea</taxon>
        <taxon>Laelapidae</taxon>
        <taxon>Tropilaelaps</taxon>
    </lineage>
</organism>
<proteinExistence type="predicted"/>
<dbReference type="InterPro" id="IPR031311">
    <property type="entry name" value="CHIT_BIND_RR_consensus"/>
</dbReference>
<dbReference type="Proteomes" id="UP000192247">
    <property type="component" value="Unassembled WGS sequence"/>
</dbReference>
<evidence type="ECO:0000256" key="4">
    <source>
        <dbReference type="SAM" id="SignalP"/>
    </source>
</evidence>
<evidence type="ECO:0000256" key="2">
    <source>
        <dbReference type="PROSITE-ProRule" id="PRU00497"/>
    </source>
</evidence>
<dbReference type="PRINTS" id="PR00947">
    <property type="entry name" value="CUTICLE"/>
</dbReference>
<dbReference type="AlphaFoldDB" id="A0A1V9XG32"/>
<dbReference type="EMBL" id="MNPL01012046">
    <property type="protein sequence ID" value="OQR72312.1"/>
    <property type="molecule type" value="Genomic_DNA"/>
</dbReference>
<dbReference type="InterPro" id="IPR050468">
    <property type="entry name" value="Cuticle_Struct_Prot"/>
</dbReference>
<keyword evidence="1 2" id="KW-0193">Cuticle</keyword>
<dbReference type="FunCoup" id="A0A1V9XG32">
    <property type="interactions" value="72"/>
</dbReference>
<comment type="caution">
    <text evidence="5">The sequence shown here is derived from an EMBL/GenBank/DDBJ whole genome shotgun (WGS) entry which is preliminary data.</text>
</comment>
<keyword evidence="6" id="KW-1185">Reference proteome</keyword>
<dbReference type="PROSITE" id="PS51155">
    <property type="entry name" value="CHIT_BIND_RR_2"/>
    <property type="match status" value="1"/>
</dbReference>